<dbReference type="Proteomes" id="UP000095286">
    <property type="component" value="Unplaced"/>
</dbReference>
<reference evidence="2" key="1">
    <citation type="submission" date="2016-11" db="UniProtKB">
        <authorList>
            <consortium name="WormBaseParasite"/>
        </authorList>
    </citation>
    <scope>IDENTIFICATION</scope>
    <source>
        <strain evidence="2">KR3021</strain>
    </source>
</reference>
<proteinExistence type="predicted"/>
<organism evidence="1 2">
    <name type="scientific">Rhabditophanes sp. KR3021</name>
    <dbReference type="NCBI Taxonomy" id="114890"/>
    <lineage>
        <taxon>Eukaryota</taxon>
        <taxon>Metazoa</taxon>
        <taxon>Ecdysozoa</taxon>
        <taxon>Nematoda</taxon>
        <taxon>Chromadorea</taxon>
        <taxon>Rhabditida</taxon>
        <taxon>Tylenchina</taxon>
        <taxon>Panagrolaimomorpha</taxon>
        <taxon>Strongyloidoidea</taxon>
        <taxon>Alloionematidae</taxon>
        <taxon>Rhabditophanes</taxon>
    </lineage>
</organism>
<accession>A0AC35UE67</accession>
<name>A0AC35UE67_9BILA</name>
<evidence type="ECO:0000313" key="1">
    <source>
        <dbReference type="Proteomes" id="UP000095286"/>
    </source>
</evidence>
<evidence type="ECO:0000313" key="2">
    <source>
        <dbReference type="WBParaSite" id="RSKR_0001088000.1"/>
    </source>
</evidence>
<sequence length="899" mass="102614">MNTFSENYNQQLLSFNYESLLLGNVPAKNKNDLIGGFNETSRYLQVALFANDDAFIEAFCTNKNLKKMIGEVIDLFSHGGDKIRLVSNAFGQSFEYVIKGIEDKLLSLLIRLFIGVDVPMKARCSPFDLIGRQGFINFYQAFRLFAIYGKDKVNCEAIVGIGKQMFQYNATGLNAFLKEWLTNSSTGIRQITHHLSVVDKNKNFMNTADYKALYANIHELHNYLSQLLVLLKVFDSQGKQFTDIMIDLTRNFSPIYTFFTGSTAPFITLYMNELNENIKFDVKSEEIFNLMLTCFNDFLIKNNKNEKFLKAIEMNGKKLLYICYERFSEEAKQTVKPLYSKIHFGRIEEDETRRFIEKYFKLGLTENLGESSDYSDLSCMISDIKEIFPHLATEIIHLCLRHYGYDSEKTIAALCAPEDMLPLQLYSLLNVSNLKSIVSEAKRKCNQDDFVGSAKNIFYDINFLERHAISYRSPQEQHDFLLKQYEEQQKYKHITEDGPKNVPKRNILFDIFDLEGNSKEEEIKVAPPVDNELSALEAKKQKIYSLIEKNAVFSTSEQGIQRNLQLQAMVHAIEKFDLNDPANIEFEQNNGVVFKDTILKPIKKEKMETSAEEFNIKFEHLQYEMESDIEEDYEEEAEVDDAGNVIRKFKIAPLNPFMNVYNDEYDDGFEAITQNTATADAGEEIEEKVQYGGNSSRGGKSFGHQGRDQFVSSNAQGGSSSIASRTVYQGRGPPNNEMKKQVEANLAKRTQTTDDNKIGGTTSNFNTANKGETNRKPEANYGNRRESKQPPNKNDSKQVPNKIDSKQMSNKNESKLPPNKTGSRQPPNKNDSKPLPSLQSFTKDSQPTLSANPNTCSRILTIAEPPKELTDREKALKEKRKNKHKQRGADKKYSSVNNL</sequence>
<dbReference type="WBParaSite" id="RSKR_0001088000.1">
    <property type="protein sequence ID" value="RSKR_0001088000.1"/>
    <property type="gene ID" value="RSKR_0001088000"/>
</dbReference>
<protein>
    <submittedName>
        <fullName evidence="2">CUE domain-containing protein</fullName>
    </submittedName>
</protein>